<sequence>MVDEDWWMGTNSQGETGLFPSNYVELVEDEIVDEIHAVAQPSPPPAAVPTQPTPVAEPVPVPATEDVGATATAQFDYEAAEDNELSFPEGAKITNLEFPDEDWWYGHYKGDMGLFPANYVQLDQ</sequence>
<keyword evidence="2" id="KW-1185">Reference proteome</keyword>
<dbReference type="Proteomes" id="UP001153332">
    <property type="component" value="Unassembled WGS sequence"/>
</dbReference>
<comment type="caution">
    <text evidence="1">The sequence shown here is derived from an EMBL/GenBank/DDBJ whole genome shotgun (WGS) entry which is preliminary data.</text>
</comment>
<dbReference type="EMBL" id="JAPUUL010001982">
    <property type="protein sequence ID" value="KAJ8126184.1"/>
    <property type="molecule type" value="Genomic_DNA"/>
</dbReference>
<name>A0ACC2JFD7_9PEZI</name>
<accession>A0ACC2JFD7</accession>
<evidence type="ECO:0000313" key="2">
    <source>
        <dbReference type="Proteomes" id="UP001153332"/>
    </source>
</evidence>
<gene>
    <name evidence="1" type="ORF">O1611_g7456</name>
</gene>
<proteinExistence type="predicted"/>
<protein>
    <submittedName>
        <fullName evidence="1">Uncharacterized protein</fullName>
    </submittedName>
</protein>
<organism evidence="1 2">
    <name type="scientific">Lasiodiplodia mahajangana</name>
    <dbReference type="NCBI Taxonomy" id="1108764"/>
    <lineage>
        <taxon>Eukaryota</taxon>
        <taxon>Fungi</taxon>
        <taxon>Dikarya</taxon>
        <taxon>Ascomycota</taxon>
        <taxon>Pezizomycotina</taxon>
        <taxon>Dothideomycetes</taxon>
        <taxon>Dothideomycetes incertae sedis</taxon>
        <taxon>Botryosphaeriales</taxon>
        <taxon>Botryosphaeriaceae</taxon>
        <taxon>Lasiodiplodia</taxon>
    </lineage>
</organism>
<evidence type="ECO:0000313" key="1">
    <source>
        <dbReference type="EMBL" id="KAJ8126184.1"/>
    </source>
</evidence>
<reference evidence="1" key="1">
    <citation type="submission" date="2022-12" db="EMBL/GenBank/DDBJ databases">
        <title>Genome Sequence of Lasiodiplodia mahajangana.</title>
        <authorList>
            <person name="Buettner E."/>
        </authorList>
    </citation>
    <scope>NUCLEOTIDE SEQUENCE</scope>
    <source>
        <strain evidence="1">VT137</strain>
    </source>
</reference>